<keyword evidence="8" id="KW-1185">Reference proteome</keyword>
<evidence type="ECO:0000256" key="1">
    <source>
        <dbReference type="ARBA" id="ARBA00008366"/>
    </source>
</evidence>
<dbReference type="GO" id="GO:0016491">
    <property type="term" value="F:oxidoreductase activity"/>
    <property type="evidence" value="ECO:0007669"/>
    <property type="project" value="UniProtKB-UniRule"/>
</dbReference>
<dbReference type="CDD" id="cd02146">
    <property type="entry name" value="NfsA-like"/>
    <property type="match status" value="1"/>
</dbReference>
<keyword evidence="3 5" id="KW-0288">FMN</keyword>
<dbReference type="AlphaFoldDB" id="A0A5Q0BJW5"/>
<dbReference type="EMBL" id="CP044205">
    <property type="protein sequence ID" value="QFY42491.1"/>
    <property type="molecule type" value="Genomic_DNA"/>
</dbReference>
<accession>A0A5Q0BJW5</accession>
<proteinExistence type="inferred from homology"/>
<keyword evidence="2 5" id="KW-0285">Flavoprotein</keyword>
<dbReference type="SUPFAM" id="SSF55469">
    <property type="entry name" value="FMN-dependent nitroreductase-like"/>
    <property type="match status" value="1"/>
</dbReference>
<dbReference type="Gene3D" id="3.40.109.10">
    <property type="entry name" value="NADH Oxidase"/>
    <property type="match status" value="1"/>
</dbReference>
<sequence>MTSAHTLIKARYAENETLPDTAWNETLETLLSHRSIRSYTSQALPEHTLEILLAAAQSAATSSNLQLWSVVAVENGERRARLSVLAGNQGHIRQAPLFLVWLADLARLRHVATAKNMTTDGLDYLEMFTMAVVDAAIAAQNAVIAAESLGLGTVYIGALRNQPEQVAAELGLPESVFPVFGLCVGYPDPEATPAIKPRLPQEVVLHREQYHMKSQEAGIERYDATIADFYSRQYMTTSGNWSLHSAKRISSPERLSGRDRLKEALNALGFKLL</sequence>
<protein>
    <submittedName>
        <fullName evidence="7">NADPH-dependent oxidoreductase</fullName>
    </submittedName>
</protein>
<dbReference type="PIRSF" id="PIRSF005426">
    <property type="entry name" value="Frp"/>
    <property type="match status" value="1"/>
</dbReference>
<evidence type="ECO:0000256" key="3">
    <source>
        <dbReference type="ARBA" id="ARBA00022643"/>
    </source>
</evidence>
<evidence type="ECO:0000313" key="7">
    <source>
        <dbReference type="EMBL" id="QFY42491.1"/>
    </source>
</evidence>
<evidence type="ECO:0000259" key="6">
    <source>
        <dbReference type="Pfam" id="PF00881"/>
    </source>
</evidence>
<gene>
    <name evidence="7" type="ORF">F6R98_07515</name>
</gene>
<dbReference type="PANTHER" id="PTHR43425">
    <property type="entry name" value="OXYGEN-INSENSITIVE NADPH NITROREDUCTASE"/>
    <property type="match status" value="1"/>
</dbReference>
<feature type="domain" description="Nitroreductase" evidence="6">
    <location>
        <begin position="32"/>
        <end position="186"/>
    </location>
</feature>
<comment type="similarity">
    <text evidence="1 5">Belongs to the flavin oxidoreductase frp family.</text>
</comment>
<dbReference type="PANTHER" id="PTHR43425:SF2">
    <property type="entry name" value="OXYGEN-INSENSITIVE NADPH NITROREDUCTASE"/>
    <property type="match status" value="1"/>
</dbReference>
<dbReference type="RefSeq" id="WP_153248487.1">
    <property type="nucleotide sequence ID" value="NZ_CP044205.1"/>
</dbReference>
<evidence type="ECO:0000256" key="4">
    <source>
        <dbReference type="ARBA" id="ARBA00023002"/>
    </source>
</evidence>
<keyword evidence="4 5" id="KW-0560">Oxidoreductase</keyword>
<dbReference type="InterPro" id="IPR029479">
    <property type="entry name" value="Nitroreductase"/>
</dbReference>
<dbReference type="KEGG" id="mmob:F6R98_07515"/>
<dbReference type="InterPro" id="IPR000415">
    <property type="entry name" value="Nitroreductase-like"/>
</dbReference>
<organism evidence="7 8">
    <name type="scientific">Candidatus Methylospira mobilis</name>
    <dbReference type="NCBI Taxonomy" id="1808979"/>
    <lineage>
        <taxon>Bacteria</taxon>
        <taxon>Pseudomonadati</taxon>
        <taxon>Pseudomonadota</taxon>
        <taxon>Gammaproteobacteria</taxon>
        <taxon>Methylococcales</taxon>
        <taxon>Methylococcaceae</taxon>
        <taxon>Candidatus Methylospira</taxon>
    </lineage>
</organism>
<keyword evidence="5" id="KW-0521">NADP</keyword>
<dbReference type="InParanoid" id="A0A5Q0BJW5"/>
<dbReference type="InterPro" id="IPR016446">
    <property type="entry name" value="Flavin_OxRdtase_Frp"/>
</dbReference>
<dbReference type="OrthoDB" id="3181400at2"/>
<evidence type="ECO:0000256" key="5">
    <source>
        <dbReference type="PIRNR" id="PIRNR005426"/>
    </source>
</evidence>
<evidence type="ECO:0000256" key="2">
    <source>
        <dbReference type="ARBA" id="ARBA00022630"/>
    </source>
</evidence>
<name>A0A5Q0BJW5_9GAMM</name>
<evidence type="ECO:0000313" key="8">
    <source>
        <dbReference type="Proteomes" id="UP000325755"/>
    </source>
</evidence>
<dbReference type="Proteomes" id="UP000325755">
    <property type="component" value="Chromosome"/>
</dbReference>
<dbReference type="FunCoup" id="A0A5Q0BJW5">
    <property type="interactions" value="52"/>
</dbReference>
<reference evidence="7 8" key="1">
    <citation type="submission" date="2019-09" db="EMBL/GenBank/DDBJ databases">
        <title>Ecophysiology of the spiral-shaped methanotroph Methylospira mobilis as revealed by the complete genome sequence.</title>
        <authorList>
            <person name="Oshkin I.Y."/>
            <person name="Dedysh S.N."/>
            <person name="Miroshnikov K."/>
            <person name="Danilova O.V."/>
            <person name="Hakobyan A."/>
            <person name="Liesack W."/>
        </authorList>
    </citation>
    <scope>NUCLEOTIDE SEQUENCE [LARGE SCALE GENOMIC DNA]</scope>
    <source>
        <strain evidence="7 8">Shm1</strain>
    </source>
</reference>
<dbReference type="Pfam" id="PF00881">
    <property type="entry name" value="Nitroreductase"/>
    <property type="match status" value="1"/>
</dbReference>